<keyword evidence="1" id="KW-0677">Repeat</keyword>
<organism evidence="4 5">
    <name type="scientific">Pseudolactococcus paracarnosus</name>
    <dbReference type="NCBI Taxonomy" id="2749962"/>
    <lineage>
        <taxon>Bacteria</taxon>
        <taxon>Bacillati</taxon>
        <taxon>Bacillota</taxon>
        <taxon>Bacilli</taxon>
        <taxon>Lactobacillales</taxon>
        <taxon>Streptococcaceae</taxon>
        <taxon>Pseudolactococcus</taxon>
    </lineage>
</organism>
<evidence type="ECO:0000313" key="5">
    <source>
        <dbReference type="Proteomes" id="UP001522462"/>
    </source>
</evidence>
<dbReference type="Gene3D" id="3.10.20.320">
    <property type="entry name" value="Putative peptidoglycan bound protein (lpxtg motif)"/>
    <property type="match status" value="1"/>
</dbReference>
<comment type="caution">
    <text evidence="4">The sequence shown here is derived from an EMBL/GenBank/DDBJ whole genome shotgun (WGS) entry which is preliminary data.</text>
</comment>
<dbReference type="Proteomes" id="UP001522462">
    <property type="component" value="Unassembled WGS sequence"/>
</dbReference>
<gene>
    <name evidence="4" type="ORF">GYN19_01025</name>
</gene>
<dbReference type="EMBL" id="JAAEDA010000001">
    <property type="protein sequence ID" value="MCJ1976541.1"/>
    <property type="molecule type" value="Genomic_DNA"/>
</dbReference>
<evidence type="ECO:0000259" key="3">
    <source>
        <dbReference type="Pfam" id="PF06458"/>
    </source>
</evidence>
<evidence type="ECO:0000256" key="1">
    <source>
        <dbReference type="ARBA" id="ARBA00022737"/>
    </source>
</evidence>
<name>A0ABT0AJ35_9LACT</name>
<keyword evidence="2" id="KW-0472">Membrane</keyword>
<feature type="transmembrane region" description="Helical" evidence="2">
    <location>
        <begin position="9"/>
        <end position="29"/>
    </location>
</feature>
<keyword evidence="2" id="KW-0812">Transmembrane</keyword>
<proteinExistence type="predicted"/>
<protein>
    <recommendedName>
        <fullName evidence="3">MucBP domain-containing protein</fullName>
    </recommendedName>
</protein>
<dbReference type="Gene3D" id="2.60.40.10">
    <property type="entry name" value="Immunoglobulins"/>
    <property type="match status" value="1"/>
</dbReference>
<reference evidence="4 5" key="1">
    <citation type="journal article" date="2022" name="Microbiol. Res.">
        <title>Comparative genome analysis, predicted lifestyle and antimicrobial strategies of Lactococcus carnosus and Lactococcus paracarnosus isolated from meat.</title>
        <authorList>
            <person name="Werum V."/>
            <person name="Ehrmann M."/>
            <person name="Vogel R."/>
            <person name="Hilgarth M."/>
        </authorList>
    </citation>
    <scope>NUCLEOTIDE SEQUENCE [LARGE SCALE GENOMIC DNA]</scope>
    <source>
        <strain evidence="4 5">TMW21897</strain>
    </source>
</reference>
<keyword evidence="2" id="KW-1133">Transmembrane helix</keyword>
<dbReference type="InterPro" id="IPR013783">
    <property type="entry name" value="Ig-like_fold"/>
</dbReference>
<accession>A0ABT0AJ35</accession>
<sequence>MITKFCKYIIYGLLILILIPIMPLNNIIYAQARGDTSSGITFKANATEFAKGGAYTMNLHLLNQDGDTIPTGSKITLSIPSDAVNYDALDVSDSNLTQLFDITVDKAAGQIIFTLKKDIVGQVDVNGNISGTIIGDEGKTYDVGSTFTSPDGSTKTIDNQSPQIKVIKEDPNPPAYGFINSFWGMGPNDPATFIGKNVPDIDNFATGNFSRTTDEFSNFTQINAAGNGYVLPDSQFYQYYFTVIAPDNVTEPIIDENSIVVTDETTGAIVDPSAYTIDRTTGKNQLSVSLKSPRNSNGAINGADQFRIAVKTHVLDSSIVYHSISTVYVKYDTGGQVKEYQFDLNDQFTQDGHSDMFPNMTVEDKTYHAGELTEENIKAKLLENITAQDTTDGDMAKDIQVDYGDLLDKANTIGNYVDQVTYRVVNSTGHVTHKTITVHIIDKADGGVVTVKYVDTDNKPIAGVDTETLNGKVGDPYASKEKTIPGYQLIKTPDNAKGKFTDQAQEVVYQYQGALLFVDAPGTLDFGTHELSPKDETYLLENKDKDILVQDNRSLDANWEMRATLTKELTEKKTGKTLPNVLYYDNDDNQSSQMALNDPVVIKDVKTKSHDQINLSSNWIKDKKGLKLKVKTGTANIGSYSGDIRWDLYDTVAND</sequence>
<evidence type="ECO:0000256" key="2">
    <source>
        <dbReference type="SAM" id="Phobius"/>
    </source>
</evidence>
<keyword evidence="5" id="KW-1185">Reference proteome</keyword>
<feature type="domain" description="MucBP" evidence="3">
    <location>
        <begin position="449"/>
        <end position="512"/>
    </location>
</feature>
<dbReference type="RefSeq" id="WP_243913420.1">
    <property type="nucleotide sequence ID" value="NZ_JAAEDA010000001.1"/>
</dbReference>
<evidence type="ECO:0000313" key="4">
    <source>
        <dbReference type="EMBL" id="MCJ1976541.1"/>
    </source>
</evidence>
<dbReference type="Pfam" id="PF06458">
    <property type="entry name" value="MucBP"/>
    <property type="match status" value="1"/>
</dbReference>
<dbReference type="InterPro" id="IPR009459">
    <property type="entry name" value="MucBP_dom"/>
</dbReference>